<sequence length="398" mass="45182">MSTIFHPAMTSVYNLLRAPPAAPTTLPDDGRHQVSFEKVTVNSMRVKWMAELSLEPQSKVSIETTLSLAQSEAPQIHRTLELVTGPDGVIDGVADFHFLLPGQEYVFCLYLERSKDPLLRRSATTGRCGMNLPFHLAMMIPAEMWMTYVGVEHELGEWLGSCPEDMVWAVQPSFELLRGLWRNACFTLPSTGSPVTQCPNPISRYCLDLTRSQPWLRSKKVRRHKGDFRVTVNADYRQTFKHCEKIHLENHRSTWITPDLVSSLDRCRKEDSDLKVYSIELWEKSSGKLAAAIMGLSMGDVFHDYTMATMMRDDRSPGAILTKVVGHLLTEAGYTLWYWGYKNPYMAEYDGQYGGLLMNNAKDFWPRWRSAMEMAASCPEKSPDLAKQVQTGLDLSLL</sequence>
<dbReference type="PANTHER" id="PTHR30098">
    <property type="entry name" value="LEUCYL/PHENYLALANYL-TRNA--PROTEIN TRANSFERASE"/>
    <property type="match status" value="1"/>
</dbReference>
<dbReference type="EMBL" id="CAMXCT020003924">
    <property type="protein sequence ID" value="CAL1160300.1"/>
    <property type="molecule type" value="Genomic_DNA"/>
</dbReference>
<evidence type="ECO:0000313" key="5">
    <source>
        <dbReference type="EMBL" id="CAL4794237.1"/>
    </source>
</evidence>
<comment type="caution">
    <text evidence="4">The sequence shown here is derived from an EMBL/GenBank/DDBJ whole genome shotgun (WGS) entry which is preliminary data.</text>
</comment>
<keyword evidence="2" id="KW-0808">Transferase</keyword>
<dbReference type="Proteomes" id="UP001152797">
    <property type="component" value="Unassembled WGS sequence"/>
</dbReference>
<dbReference type="Gene3D" id="3.40.630.70">
    <property type="entry name" value="Leucyl/phenylalanyl-tRNA-protein transferase, C-terminal domain"/>
    <property type="match status" value="1"/>
</dbReference>
<dbReference type="EMBL" id="CAMXCT030003924">
    <property type="protein sequence ID" value="CAL4794237.1"/>
    <property type="molecule type" value="Genomic_DNA"/>
</dbReference>
<evidence type="ECO:0000256" key="3">
    <source>
        <dbReference type="ARBA" id="ARBA00023315"/>
    </source>
</evidence>
<name>A0A9P1GB70_9DINO</name>
<evidence type="ECO:0000256" key="2">
    <source>
        <dbReference type="ARBA" id="ARBA00022679"/>
    </source>
</evidence>
<dbReference type="InterPro" id="IPR042203">
    <property type="entry name" value="Leu/Phe-tRNA_Trfase_C"/>
</dbReference>
<keyword evidence="3" id="KW-0012">Acyltransferase</keyword>
<gene>
    <name evidence="4" type="ORF">C1SCF055_LOCUS32522</name>
</gene>
<dbReference type="InterPro" id="IPR004616">
    <property type="entry name" value="Leu/Phe-tRNA_Trfase"/>
</dbReference>
<keyword evidence="6" id="KW-1185">Reference proteome</keyword>
<evidence type="ECO:0000313" key="6">
    <source>
        <dbReference type="Proteomes" id="UP001152797"/>
    </source>
</evidence>
<keyword evidence="1" id="KW-0963">Cytoplasm</keyword>
<dbReference type="GO" id="GO:0008914">
    <property type="term" value="F:leucyl-tRNA--protein transferase activity"/>
    <property type="evidence" value="ECO:0007669"/>
    <property type="project" value="InterPro"/>
</dbReference>
<evidence type="ECO:0000313" key="4">
    <source>
        <dbReference type="EMBL" id="CAI4006925.1"/>
    </source>
</evidence>
<dbReference type="GO" id="GO:0005737">
    <property type="term" value="C:cytoplasm"/>
    <property type="evidence" value="ECO:0007669"/>
    <property type="project" value="TreeGrafter"/>
</dbReference>
<organism evidence="4">
    <name type="scientific">Cladocopium goreaui</name>
    <dbReference type="NCBI Taxonomy" id="2562237"/>
    <lineage>
        <taxon>Eukaryota</taxon>
        <taxon>Sar</taxon>
        <taxon>Alveolata</taxon>
        <taxon>Dinophyceae</taxon>
        <taxon>Suessiales</taxon>
        <taxon>Symbiodiniaceae</taxon>
        <taxon>Cladocopium</taxon>
    </lineage>
</organism>
<dbReference type="SUPFAM" id="SSF55729">
    <property type="entry name" value="Acyl-CoA N-acyltransferases (Nat)"/>
    <property type="match status" value="1"/>
</dbReference>
<reference evidence="4" key="1">
    <citation type="submission" date="2022-10" db="EMBL/GenBank/DDBJ databases">
        <authorList>
            <person name="Chen Y."/>
            <person name="Dougan E. K."/>
            <person name="Chan C."/>
            <person name="Rhodes N."/>
            <person name="Thang M."/>
        </authorList>
    </citation>
    <scope>NUCLEOTIDE SEQUENCE</scope>
</reference>
<accession>A0A9P1GB70</accession>
<dbReference type="OrthoDB" id="10267293at2759"/>
<dbReference type="EMBL" id="CAMXCT010003924">
    <property type="protein sequence ID" value="CAI4006925.1"/>
    <property type="molecule type" value="Genomic_DNA"/>
</dbReference>
<dbReference type="PANTHER" id="PTHR30098:SF7">
    <property type="entry name" value="LEUCYL_PHENYLALANYL-TRNA PROTEIN TRANSFERASE"/>
    <property type="match status" value="1"/>
</dbReference>
<protein>
    <submittedName>
        <fullName evidence="4">Uncharacterized protein</fullName>
    </submittedName>
</protein>
<proteinExistence type="predicted"/>
<dbReference type="AlphaFoldDB" id="A0A9P1GB70"/>
<reference evidence="5 6" key="2">
    <citation type="submission" date="2024-05" db="EMBL/GenBank/DDBJ databases">
        <authorList>
            <person name="Chen Y."/>
            <person name="Shah S."/>
            <person name="Dougan E. K."/>
            <person name="Thang M."/>
            <person name="Chan C."/>
        </authorList>
    </citation>
    <scope>NUCLEOTIDE SEQUENCE [LARGE SCALE GENOMIC DNA]</scope>
</reference>
<dbReference type="GO" id="GO:0030163">
    <property type="term" value="P:protein catabolic process"/>
    <property type="evidence" value="ECO:0007669"/>
    <property type="project" value="InterPro"/>
</dbReference>
<dbReference type="Pfam" id="PF03588">
    <property type="entry name" value="Leu_Phe_trans"/>
    <property type="match status" value="1"/>
</dbReference>
<evidence type="ECO:0000256" key="1">
    <source>
        <dbReference type="ARBA" id="ARBA00022490"/>
    </source>
</evidence>
<dbReference type="InterPro" id="IPR016181">
    <property type="entry name" value="Acyl_CoA_acyltransferase"/>
</dbReference>